<dbReference type="GO" id="GO:0003700">
    <property type="term" value="F:DNA-binding transcription factor activity"/>
    <property type="evidence" value="ECO:0007669"/>
    <property type="project" value="InterPro"/>
</dbReference>
<evidence type="ECO:0000259" key="2">
    <source>
        <dbReference type="SMART" id="SM00338"/>
    </source>
</evidence>
<accession>A0AAD6MR41</accession>
<reference evidence="3" key="2">
    <citation type="submission" date="2023-01" db="EMBL/GenBank/DDBJ databases">
        <authorList>
            <person name="Petersen C."/>
        </authorList>
    </citation>
    <scope>NUCLEOTIDE SEQUENCE</scope>
    <source>
        <strain evidence="3">IBT 17514</strain>
    </source>
</reference>
<feature type="compositionally biased region" description="Polar residues" evidence="1">
    <location>
        <begin position="129"/>
        <end position="148"/>
    </location>
</feature>
<protein>
    <recommendedName>
        <fullName evidence="2">BZIP domain-containing protein</fullName>
    </recommendedName>
</protein>
<feature type="compositionally biased region" description="Basic and acidic residues" evidence="1">
    <location>
        <begin position="31"/>
        <end position="44"/>
    </location>
</feature>
<dbReference type="AlphaFoldDB" id="A0AAD6MR41"/>
<dbReference type="CDD" id="cd14688">
    <property type="entry name" value="bZIP_YAP"/>
    <property type="match status" value="1"/>
</dbReference>
<evidence type="ECO:0000313" key="3">
    <source>
        <dbReference type="EMBL" id="KAJ5704032.1"/>
    </source>
</evidence>
<dbReference type="InterPro" id="IPR046347">
    <property type="entry name" value="bZIP_sf"/>
</dbReference>
<proteinExistence type="predicted"/>
<sequence length="290" mass="31479">MSTSSKEGGGSVKKRDPRLGARRVSSLSAEQLERKRANDREAQRTIRQRTKEHIEQLEGQVAMLQNQVAEMQPQVDRFGELLQHNAALEDEVSRLKQQMATLIGRPVFAASSEQSGAFRGGWSVEERAGNTTPGAPSTSTMLSPHFSGSSHPSRAPSVVSASAQNRSPHPQDWQSYNNTRSPSLADSCDPDFSARMDPYGIDEQMNQASRLVPSSLPAGGPQMNLGNSISALNTQSSETGFSQASSHRSMPVSMAPLTPNPQPGPSFQDPLVQSTQKKSEYSYNPWVSPS</sequence>
<feature type="compositionally biased region" description="Polar residues" evidence="1">
    <location>
        <begin position="234"/>
        <end position="248"/>
    </location>
</feature>
<organism evidence="3 4">
    <name type="scientific">Penicillium malachiteum</name>
    <dbReference type="NCBI Taxonomy" id="1324776"/>
    <lineage>
        <taxon>Eukaryota</taxon>
        <taxon>Fungi</taxon>
        <taxon>Dikarya</taxon>
        <taxon>Ascomycota</taxon>
        <taxon>Pezizomycotina</taxon>
        <taxon>Eurotiomycetes</taxon>
        <taxon>Eurotiomycetidae</taxon>
        <taxon>Eurotiales</taxon>
        <taxon>Aspergillaceae</taxon>
        <taxon>Penicillium</taxon>
    </lineage>
</organism>
<feature type="region of interest" description="Disordered" evidence="1">
    <location>
        <begin position="1"/>
        <end position="44"/>
    </location>
</feature>
<dbReference type="EMBL" id="JAQJAN010000020">
    <property type="protein sequence ID" value="KAJ5704032.1"/>
    <property type="molecule type" value="Genomic_DNA"/>
</dbReference>
<name>A0AAD6MR41_9EURO</name>
<dbReference type="PANTHER" id="PTHR37012">
    <property type="entry name" value="B-ZIP TRANSCRIPTION FACTOR (EUROFUNG)-RELATED"/>
    <property type="match status" value="1"/>
</dbReference>
<dbReference type="SMART" id="SM00338">
    <property type="entry name" value="BRLZ"/>
    <property type="match status" value="1"/>
</dbReference>
<dbReference type="InterPro" id="IPR004827">
    <property type="entry name" value="bZIP"/>
</dbReference>
<gene>
    <name evidence="3" type="ORF">N7493_011170</name>
</gene>
<dbReference type="Gene3D" id="1.20.5.170">
    <property type="match status" value="1"/>
</dbReference>
<feature type="compositionally biased region" description="Polar residues" evidence="1">
    <location>
        <begin position="271"/>
        <end position="290"/>
    </location>
</feature>
<keyword evidence="4" id="KW-1185">Reference proteome</keyword>
<evidence type="ECO:0000313" key="4">
    <source>
        <dbReference type="Proteomes" id="UP001215712"/>
    </source>
</evidence>
<feature type="region of interest" description="Disordered" evidence="1">
    <location>
        <begin position="234"/>
        <end position="290"/>
    </location>
</feature>
<feature type="region of interest" description="Disordered" evidence="1">
    <location>
        <begin position="121"/>
        <end position="198"/>
    </location>
</feature>
<evidence type="ECO:0000256" key="1">
    <source>
        <dbReference type="SAM" id="MobiDB-lite"/>
    </source>
</evidence>
<comment type="caution">
    <text evidence="3">The sequence shown here is derived from an EMBL/GenBank/DDBJ whole genome shotgun (WGS) entry which is preliminary data.</text>
</comment>
<reference evidence="3" key="1">
    <citation type="journal article" date="2023" name="IMA Fungus">
        <title>Comparative genomic study of the Penicillium genus elucidates a diverse pangenome and 15 lateral gene transfer events.</title>
        <authorList>
            <person name="Petersen C."/>
            <person name="Sorensen T."/>
            <person name="Nielsen M.R."/>
            <person name="Sondergaard T.E."/>
            <person name="Sorensen J.L."/>
            <person name="Fitzpatrick D.A."/>
            <person name="Frisvad J.C."/>
            <person name="Nielsen K.L."/>
        </authorList>
    </citation>
    <scope>NUCLEOTIDE SEQUENCE</scope>
    <source>
        <strain evidence="3">IBT 17514</strain>
    </source>
</reference>
<feature type="compositionally biased region" description="Polar residues" evidence="1">
    <location>
        <begin position="164"/>
        <end position="184"/>
    </location>
</feature>
<feature type="domain" description="BZIP" evidence="2">
    <location>
        <begin position="27"/>
        <end position="101"/>
    </location>
</feature>
<feature type="compositionally biased region" description="Low complexity" evidence="1">
    <location>
        <begin position="149"/>
        <end position="163"/>
    </location>
</feature>
<dbReference type="Proteomes" id="UP001215712">
    <property type="component" value="Unassembled WGS sequence"/>
</dbReference>
<dbReference type="SUPFAM" id="SSF57959">
    <property type="entry name" value="Leucine zipper domain"/>
    <property type="match status" value="1"/>
</dbReference>